<dbReference type="OrthoDB" id="330059at2157"/>
<keyword evidence="1" id="KW-0812">Transmembrane</keyword>
<name>A0A8T8LKE2_9EURY</name>
<dbReference type="GeneID" id="64827900"/>
<evidence type="ECO:0000313" key="3">
    <source>
        <dbReference type="Proteomes" id="UP000679341"/>
    </source>
</evidence>
<dbReference type="EMBL" id="CP073695">
    <property type="protein sequence ID" value="QUO46961.1"/>
    <property type="molecule type" value="Genomic_DNA"/>
</dbReference>
<proteinExistence type="predicted"/>
<accession>A0A8T8LKE2</accession>
<reference evidence="2 3" key="1">
    <citation type="submission" date="2021-03" db="EMBL/GenBank/DDBJ databases">
        <title>Halorubrum sodomense MBLA0099, Whole genome shotgun sequencing.</title>
        <authorList>
            <person name="Seo M.-J."/>
            <person name="Cho E.-S."/>
            <person name="Hwang C.Y."/>
        </authorList>
    </citation>
    <scope>NUCLEOTIDE SEQUENCE [LARGE SCALE GENOMIC DNA]</scope>
    <source>
        <strain evidence="2 3">MBLA0099</strain>
    </source>
</reference>
<sequence length="71" mass="7207">MSGRHREARSPDLGGVDRADLVLLAIPLAFCAAYAATSLVVRGYTLPVAGGSLAAGALVVDGLFLNPPDEA</sequence>
<dbReference type="KEGG" id="hss:J7656_10130"/>
<organism evidence="2 3">
    <name type="scientific">Halorubrum ruber</name>
    <dbReference type="NCBI Taxonomy" id="2982524"/>
    <lineage>
        <taxon>Archaea</taxon>
        <taxon>Methanobacteriati</taxon>
        <taxon>Methanobacteriota</taxon>
        <taxon>Stenosarchaea group</taxon>
        <taxon>Halobacteria</taxon>
        <taxon>Halobacteriales</taxon>
        <taxon>Haloferacaceae</taxon>
        <taxon>Halorubrum</taxon>
    </lineage>
</organism>
<dbReference type="InterPro" id="IPR058328">
    <property type="entry name" value="DUF8015"/>
</dbReference>
<keyword evidence="3" id="KW-1185">Reference proteome</keyword>
<dbReference type="Pfam" id="PF26047">
    <property type="entry name" value="DUF8015"/>
    <property type="match status" value="1"/>
</dbReference>
<keyword evidence="1" id="KW-1133">Transmembrane helix</keyword>
<feature type="transmembrane region" description="Helical" evidence="1">
    <location>
        <begin position="21"/>
        <end position="40"/>
    </location>
</feature>
<dbReference type="AlphaFoldDB" id="A0A8T8LKE2"/>
<protein>
    <submittedName>
        <fullName evidence="2">Uncharacterized protein</fullName>
    </submittedName>
</protein>
<gene>
    <name evidence="2" type="ORF">J7656_10130</name>
</gene>
<evidence type="ECO:0000313" key="2">
    <source>
        <dbReference type="EMBL" id="QUO46961.1"/>
    </source>
</evidence>
<evidence type="ECO:0000256" key="1">
    <source>
        <dbReference type="SAM" id="Phobius"/>
    </source>
</evidence>
<dbReference type="Proteomes" id="UP000679341">
    <property type="component" value="Chromosome"/>
</dbReference>
<dbReference type="RefSeq" id="WP_017342997.1">
    <property type="nucleotide sequence ID" value="NZ_CP073695.1"/>
</dbReference>
<keyword evidence="1" id="KW-0472">Membrane</keyword>